<evidence type="ECO:0000256" key="1">
    <source>
        <dbReference type="SAM" id="MobiDB-lite"/>
    </source>
</evidence>
<feature type="region of interest" description="Disordered" evidence="1">
    <location>
        <begin position="85"/>
        <end position="125"/>
    </location>
</feature>
<accession>A0A8E2JN70</accession>
<reference evidence="2 3" key="1">
    <citation type="journal article" date="2016" name="Nat. Commun.">
        <title>Ectomycorrhizal ecology is imprinted in the genome of the dominant symbiotic fungus Cenococcum geophilum.</title>
        <authorList>
            <consortium name="DOE Joint Genome Institute"/>
            <person name="Peter M."/>
            <person name="Kohler A."/>
            <person name="Ohm R.A."/>
            <person name="Kuo A."/>
            <person name="Krutzmann J."/>
            <person name="Morin E."/>
            <person name="Arend M."/>
            <person name="Barry K.W."/>
            <person name="Binder M."/>
            <person name="Choi C."/>
            <person name="Clum A."/>
            <person name="Copeland A."/>
            <person name="Grisel N."/>
            <person name="Haridas S."/>
            <person name="Kipfer T."/>
            <person name="LaButti K."/>
            <person name="Lindquist E."/>
            <person name="Lipzen A."/>
            <person name="Maire R."/>
            <person name="Meier B."/>
            <person name="Mihaltcheva S."/>
            <person name="Molinier V."/>
            <person name="Murat C."/>
            <person name="Poggeler S."/>
            <person name="Quandt C.A."/>
            <person name="Sperisen C."/>
            <person name="Tritt A."/>
            <person name="Tisserant E."/>
            <person name="Crous P.W."/>
            <person name="Henrissat B."/>
            <person name="Nehls U."/>
            <person name="Egli S."/>
            <person name="Spatafora J.W."/>
            <person name="Grigoriev I.V."/>
            <person name="Martin F.M."/>
        </authorList>
    </citation>
    <scope>NUCLEOTIDE SEQUENCE [LARGE SCALE GENOMIC DNA]</scope>
    <source>
        <strain evidence="2 3">CBS 207.34</strain>
    </source>
</reference>
<organism evidence="2 3">
    <name type="scientific">Glonium stellatum</name>
    <dbReference type="NCBI Taxonomy" id="574774"/>
    <lineage>
        <taxon>Eukaryota</taxon>
        <taxon>Fungi</taxon>
        <taxon>Dikarya</taxon>
        <taxon>Ascomycota</taxon>
        <taxon>Pezizomycotina</taxon>
        <taxon>Dothideomycetes</taxon>
        <taxon>Pleosporomycetidae</taxon>
        <taxon>Gloniales</taxon>
        <taxon>Gloniaceae</taxon>
        <taxon>Glonium</taxon>
    </lineage>
</organism>
<feature type="region of interest" description="Disordered" evidence="1">
    <location>
        <begin position="36"/>
        <end position="62"/>
    </location>
</feature>
<feature type="compositionally biased region" description="Low complexity" evidence="1">
    <location>
        <begin position="96"/>
        <end position="107"/>
    </location>
</feature>
<name>A0A8E2JN70_9PEZI</name>
<protein>
    <submittedName>
        <fullName evidence="2">Uncharacterized protein</fullName>
    </submittedName>
</protein>
<dbReference type="Proteomes" id="UP000250140">
    <property type="component" value="Unassembled WGS sequence"/>
</dbReference>
<evidence type="ECO:0000313" key="2">
    <source>
        <dbReference type="EMBL" id="OCL03318.1"/>
    </source>
</evidence>
<sequence>MLPQLYFSPIQRLPPAYQARRIATLQSCRYSARLLDPTGGMPRLKRRRSSDHQSFNQPPRLASPRLVAAGTPLLSPLRNRIGCSFSSPVSPDPARSLSASSSSSSSLVCETTRDLDLNPRPQLPQPAQLRLVPSLSVPVFLSRAELRASGK</sequence>
<dbReference type="AlphaFoldDB" id="A0A8E2JN70"/>
<evidence type="ECO:0000313" key="3">
    <source>
        <dbReference type="Proteomes" id="UP000250140"/>
    </source>
</evidence>
<keyword evidence="3" id="KW-1185">Reference proteome</keyword>
<gene>
    <name evidence="2" type="ORF">AOQ84DRAFT_153392</name>
</gene>
<proteinExistence type="predicted"/>
<dbReference type="EMBL" id="KV750766">
    <property type="protein sequence ID" value="OCL03318.1"/>
    <property type="molecule type" value="Genomic_DNA"/>
</dbReference>